<dbReference type="InterPro" id="IPR041597">
    <property type="entry name" value="Ldt_C"/>
</dbReference>
<evidence type="ECO:0000256" key="6">
    <source>
        <dbReference type="ARBA" id="ARBA00022729"/>
    </source>
</evidence>
<dbReference type="GO" id="GO:0016757">
    <property type="term" value="F:glycosyltransferase activity"/>
    <property type="evidence" value="ECO:0007669"/>
    <property type="project" value="UniProtKB-KW"/>
</dbReference>
<comment type="caution">
    <text evidence="17">The sequence shown here is derived from an EMBL/GenBank/DDBJ whole genome shotgun (WGS) entry which is preliminary data.</text>
</comment>
<dbReference type="PANTHER" id="PTHR30582:SF24">
    <property type="entry name" value="L,D-TRANSPEPTIDASE ERFK_SRFK-RELATED"/>
    <property type="match status" value="1"/>
</dbReference>
<evidence type="ECO:0000256" key="2">
    <source>
        <dbReference type="ARBA" id="ARBA00004752"/>
    </source>
</evidence>
<evidence type="ECO:0000256" key="4">
    <source>
        <dbReference type="ARBA" id="ARBA00022676"/>
    </source>
</evidence>
<keyword evidence="4" id="KW-0328">Glycosyltransferase</keyword>
<dbReference type="Proteomes" id="UP000287563">
    <property type="component" value="Unassembled WGS sequence"/>
</dbReference>
<dbReference type="Gene3D" id="3.10.350.10">
    <property type="entry name" value="LysM domain"/>
    <property type="match status" value="1"/>
</dbReference>
<feature type="active site" description="Nucleophile" evidence="13">
    <location>
        <position position="207"/>
    </location>
</feature>
<dbReference type="GO" id="GO:0008360">
    <property type="term" value="P:regulation of cell shape"/>
    <property type="evidence" value="ECO:0007669"/>
    <property type="project" value="UniProtKB-UniRule"/>
</dbReference>
<dbReference type="Pfam" id="PF01476">
    <property type="entry name" value="LysM"/>
    <property type="match status" value="1"/>
</dbReference>
<evidence type="ECO:0000256" key="1">
    <source>
        <dbReference type="ARBA" id="ARBA00004418"/>
    </source>
</evidence>
<dbReference type="Pfam" id="PF03734">
    <property type="entry name" value="YkuD"/>
    <property type="match status" value="1"/>
</dbReference>
<keyword evidence="6 14" id="KW-0732">Signal</keyword>
<keyword evidence="18" id="KW-1185">Reference proteome</keyword>
<keyword evidence="8" id="KW-0378">Hydrolase</keyword>
<dbReference type="FunFam" id="2.40.440.10:FF:000001">
    <property type="entry name" value="L,D-transpeptidase YbiS"/>
    <property type="match status" value="1"/>
</dbReference>
<comment type="similarity">
    <text evidence="3">Belongs to the YkuD family.</text>
</comment>
<evidence type="ECO:0000313" key="18">
    <source>
        <dbReference type="Proteomes" id="UP000287563"/>
    </source>
</evidence>
<dbReference type="SMART" id="SM00257">
    <property type="entry name" value="LysM"/>
    <property type="match status" value="1"/>
</dbReference>
<keyword evidence="9 13" id="KW-0133">Cell shape</keyword>
<gene>
    <name evidence="17" type="ORF">EDI28_23490</name>
</gene>
<dbReference type="PANTHER" id="PTHR30582">
    <property type="entry name" value="L,D-TRANSPEPTIDASE"/>
    <property type="match status" value="1"/>
</dbReference>
<comment type="pathway">
    <text evidence="12">Glycan biosynthesis.</text>
</comment>
<evidence type="ECO:0000256" key="14">
    <source>
        <dbReference type="SAM" id="SignalP"/>
    </source>
</evidence>
<proteinExistence type="inferred from homology"/>
<dbReference type="InterPro" id="IPR050979">
    <property type="entry name" value="LD-transpeptidase"/>
</dbReference>
<dbReference type="GO" id="GO:0018104">
    <property type="term" value="P:peptidoglycan-protein cross-linking"/>
    <property type="evidence" value="ECO:0007669"/>
    <property type="project" value="TreeGrafter"/>
</dbReference>
<feature type="active site" description="Proton donor/acceptor" evidence="13">
    <location>
        <position position="191"/>
    </location>
</feature>
<dbReference type="InterPro" id="IPR036779">
    <property type="entry name" value="LysM_dom_sf"/>
</dbReference>
<dbReference type="AlphaFoldDB" id="A0A3S3QQ41"/>
<evidence type="ECO:0000256" key="7">
    <source>
        <dbReference type="ARBA" id="ARBA00022764"/>
    </source>
</evidence>
<keyword evidence="10 13" id="KW-0573">Peptidoglycan synthesis</keyword>
<dbReference type="CDD" id="cd16913">
    <property type="entry name" value="YkuD_like"/>
    <property type="match status" value="1"/>
</dbReference>
<dbReference type="GO" id="GO:0005576">
    <property type="term" value="C:extracellular region"/>
    <property type="evidence" value="ECO:0007669"/>
    <property type="project" value="TreeGrafter"/>
</dbReference>
<keyword evidence="7" id="KW-0574">Periplasm</keyword>
<dbReference type="GO" id="GO:0071555">
    <property type="term" value="P:cell wall organization"/>
    <property type="evidence" value="ECO:0007669"/>
    <property type="project" value="UniProtKB-UniRule"/>
</dbReference>
<evidence type="ECO:0000259" key="15">
    <source>
        <dbReference type="PROSITE" id="PS51782"/>
    </source>
</evidence>
<feature type="chain" id="PRO_5018604299" evidence="14">
    <location>
        <begin position="20"/>
        <end position="304"/>
    </location>
</feature>
<dbReference type="RefSeq" id="WP_128786281.1">
    <property type="nucleotide sequence ID" value="NZ_JAKJSG010000066.1"/>
</dbReference>
<comment type="subcellular location">
    <subcellularLocation>
        <location evidence="1">Periplasm</location>
    </subcellularLocation>
</comment>
<dbReference type="UniPathway" id="UPA00219"/>
<evidence type="ECO:0000256" key="10">
    <source>
        <dbReference type="ARBA" id="ARBA00022984"/>
    </source>
</evidence>
<evidence type="ECO:0000256" key="8">
    <source>
        <dbReference type="ARBA" id="ARBA00022801"/>
    </source>
</evidence>
<dbReference type="PROSITE" id="PS51782">
    <property type="entry name" value="LYSM"/>
    <property type="match status" value="1"/>
</dbReference>
<evidence type="ECO:0000256" key="5">
    <source>
        <dbReference type="ARBA" id="ARBA00022679"/>
    </source>
</evidence>
<evidence type="ECO:0000256" key="3">
    <source>
        <dbReference type="ARBA" id="ARBA00005992"/>
    </source>
</evidence>
<feature type="signal peptide" evidence="14">
    <location>
        <begin position="1"/>
        <end position="19"/>
    </location>
</feature>
<evidence type="ECO:0000259" key="16">
    <source>
        <dbReference type="PROSITE" id="PS52029"/>
    </source>
</evidence>
<evidence type="ECO:0000313" key="17">
    <source>
        <dbReference type="EMBL" id="RWX53117.1"/>
    </source>
</evidence>
<reference evidence="17 18" key="1">
    <citation type="submission" date="2018-11" db="EMBL/GenBank/DDBJ databases">
        <title>Photobacterium sp. BEI247 sp. nov., a marine bacterium isolated from Yongle Blue Hole in the South China Sea.</title>
        <authorList>
            <person name="Wang X."/>
        </authorList>
    </citation>
    <scope>NUCLEOTIDE SEQUENCE [LARGE SCALE GENOMIC DNA]</scope>
    <source>
        <strain evidence="18">BEI247</strain>
    </source>
</reference>
<feature type="domain" description="LysM" evidence="15">
    <location>
        <begin position="36"/>
        <end position="80"/>
    </location>
</feature>
<dbReference type="OrthoDB" id="9787225at2"/>
<evidence type="ECO:0000256" key="11">
    <source>
        <dbReference type="ARBA" id="ARBA00023316"/>
    </source>
</evidence>
<accession>A0A3S3QQ41</accession>
<dbReference type="Pfam" id="PF17969">
    <property type="entry name" value="Ldt_C"/>
    <property type="match status" value="1"/>
</dbReference>
<dbReference type="EMBL" id="RJLM01000018">
    <property type="protein sequence ID" value="RWX53117.1"/>
    <property type="molecule type" value="Genomic_DNA"/>
</dbReference>
<dbReference type="CDD" id="cd00118">
    <property type="entry name" value="LysM"/>
    <property type="match status" value="1"/>
</dbReference>
<evidence type="ECO:0000256" key="13">
    <source>
        <dbReference type="PROSITE-ProRule" id="PRU01373"/>
    </source>
</evidence>
<keyword evidence="5" id="KW-0808">Transferase</keyword>
<dbReference type="InterPro" id="IPR005490">
    <property type="entry name" value="LD_TPept_cat_dom"/>
</dbReference>
<dbReference type="InterPro" id="IPR038063">
    <property type="entry name" value="Transpep_catalytic_dom"/>
</dbReference>
<dbReference type="GO" id="GO:0071972">
    <property type="term" value="F:peptidoglycan L,D-transpeptidase activity"/>
    <property type="evidence" value="ECO:0007669"/>
    <property type="project" value="UniProtKB-ARBA"/>
</dbReference>
<keyword evidence="11 13" id="KW-0961">Cell wall biogenesis/degradation</keyword>
<evidence type="ECO:0000256" key="9">
    <source>
        <dbReference type="ARBA" id="ARBA00022960"/>
    </source>
</evidence>
<dbReference type="PROSITE" id="PS52029">
    <property type="entry name" value="LD_TPASE"/>
    <property type="match status" value="1"/>
</dbReference>
<dbReference type="SUPFAM" id="SSF54106">
    <property type="entry name" value="LysM domain"/>
    <property type="match status" value="1"/>
</dbReference>
<evidence type="ECO:0000256" key="12">
    <source>
        <dbReference type="ARBA" id="ARBA00060592"/>
    </source>
</evidence>
<organism evidence="17 18">
    <name type="scientific">Photobacterium chitinilyticum</name>
    <dbReference type="NCBI Taxonomy" id="2485123"/>
    <lineage>
        <taxon>Bacteria</taxon>
        <taxon>Pseudomonadati</taxon>
        <taxon>Pseudomonadota</taxon>
        <taxon>Gammaproteobacteria</taxon>
        <taxon>Vibrionales</taxon>
        <taxon>Vibrionaceae</taxon>
        <taxon>Photobacterium</taxon>
    </lineage>
</organism>
<comment type="pathway">
    <text evidence="2 13">Cell wall biogenesis; peptidoglycan biosynthesis.</text>
</comment>
<dbReference type="SUPFAM" id="SSF141523">
    <property type="entry name" value="L,D-transpeptidase catalytic domain-like"/>
    <property type="match status" value="1"/>
</dbReference>
<dbReference type="GO" id="GO:0042597">
    <property type="term" value="C:periplasmic space"/>
    <property type="evidence" value="ECO:0007669"/>
    <property type="project" value="UniProtKB-SubCell"/>
</dbReference>
<dbReference type="InterPro" id="IPR018392">
    <property type="entry name" value="LysM"/>
</dbReference>
<protein>
    <submittedName>
        <fullName evidence="17">LysM peptidoglycan-binding domain-containing protein</fullName>
    </submittedName>
</protein>
<sequence length="304" mass="33783">MFRSLLLSLTCLVSVAANAIEYQRPDVDSRLVGTMEYYQVNEGESLADIANRYDVGFLALMEANKGVDPFLPTPGTLLTIPTQLILPDAKREGIVINLAELRLYYFPADDAERMYVFPIGIGRVGRETPKMTTSVSQKIEAPTWTPTANIRKEYREKHGIELPAVVPAGPENPLGEYAMRLAYGKGQYLIHGTNKDFGIGMRVSSGCIRMNPWDIEWLFTQAPKGTAVRVINQPLKKTVEPDGSVYVEVHQPLSRSEKQVGTHKTVKASKSLLVEVEGDHEAEERLSSALVLQTGIPQELKRDI</sequence>
<feature type="domain" description="L,D-TPase catalytic" evidence="16">
    <location>
        <begin position="92"/>
        <end position="231"/>
    </location>
</feature>
<name>A0A3S3QQ41_9GAMM</name>
<dbReference type="Gene3D" id="2.40.440.10">
    <property type="entry name" value="L,D-transpeptidase catalytic domain-like"/>
    <property type="match status" value="1"/>
</dbReference>